<dbReference type="AlphaFoldDB" id="A0A1H2YH59"/>
<evidence type="ECO:0000256" key="1">
    <source>
        <dbReference type="SAM" id="SignalP"/>
    </source>
</evidence>
<dbReference type="OrthoDB" id="1449570at2"/>
<feature type="signal peptide" evidence="1">
    <location>
        <begin position="1"/>
        <end position="20"/>
    </location>
</feature>
<accession>A0A1H2YH59</accession>
<evidence type="ECO:0000313" key="2">
    <source>
        <dbReference type="EMBL" id="SDX03889.1"/>
    </source>
</evidence>
<reference evidence="3" key="1">
    <citation type="submission" date="2016-10" db="EMBL/GenBank/DDBJ databases">
        <authorList>
            <person name="Varghese N."/>
            <person name="Submissions S."/>
        </authorList>
    </citation>
    <scope>NUCLEOTIDE SEQUENCE [LARGE SCALE GENOMIC DNA]</scope>
    <source>
        <strain evidence="3">DSM 25030</strain>
    </source>
</reference>
<dbReference type="RefSeq" id="WP_090298257.1">
    <property type="nucleotide sequence ID" value="NZ_FNKI01000004.1"/>
</dbReference>
<evidence type="ECO:0000313" key="3">
    <source>
        <dbReference type="Proteomes" id="UP000199592"/>
    </source>
</evidence>
<organism evidence="2 3">
    <name type="scientific">Flagellimonas zhangzhouensis</name>
    <dbReference type="NCBI Taxonomy" id="1073328"/>
    <lineage>
        <taxon>Bacteria</taxon>
        <taxon>Pseudomonadati</taxon>
        <taxon>Bacteroidota</taxon>
        <taxon>Flavobacteriia</taxon>
        <taxon>Flavobacteriales</taxon>
        <taxon>Flavobacteriaceae</taxon>
        <taxon>Flagellimonas</taxon>
    </lineage>
</organism>
<keyword evidence="1" id="KW-0732">Signal</keyword>
<protein>
    <submittedName>
        <fullName evidence="2">Uncharacterized protein</fullName>
    </submittedName>
</protein>
<feature type="chain" id="PRO_5011673516" evidence="1">
    <location>
        <begin position="21"/>
        <end position="128"/>
    </location>
</feature>
<sequence>MKKFFLLLLAPLLMSSQCESDDSPVFRTEYYIQNSTSIDLILITKDAGEISIESRSSQFMAVSTDLNSFVPPSKNIAFDEVRLYKEETGGNKTISYEQMPIVDQLWSFDEISSYDAEYRLVITNELLK</sequence>
<gene>
    <name evidence="2" type="ORF">SAMN04487892_3069</name>
</gene>
<name>A0A1H2YH59_9FLAO</name>
<keyword evidence="3" id="KW-1185">Reference proteome</keyword>
<dbReference type="EMBL" id="FNMY01000005">
    <property type="protein sequence ID" value="SDX03889.1"/>
    <property type="molecule type" value="Genomic_DNA"/>
</dbReference>
<dbReference type="Proteomes" id="UP000199592">
    <property type="component" value="Unassembled WGS sequence"/>
</dbReference>
<proteinExistence type="predicted"/>